<feature type="domain" description="Cadherin" evidence="9">
    <location>
        <begin position="79"/>
        <end position="182"/>
    </location>
</feature>
<organism evidence="10 11">
    <name type="scientific">Limulus polyphemus</name>
    <name type="common">Atlantic horseshoe crab</name>
    <dbReference type="NCBI Taxonomy" id="6850"/>
    <lineage>
        <taxon>Eukaryota</taxon>
        <taxon>Metazoa</taxon>
        <taxon>Ecdysozoa</taxon>
        <taxon>Arthropoda</taxon>
        <taxon>Chelicerata</taxon>
        <taxon>Merostomata</taxon>
        <taxon>Xiphosura</taxon>
        <taxon>Limulidae</taxon>
        <taxon>Limulus</taxon>
    </lineage>
</organism>
<evidence type="ECO:0000313" key="11">
    <source>
        <dbReference type="RefSeq" id="XP_013793137.2"/>
    </source>
</evidence>
<proteinExistence type="predicted"/>
<protein>
    <submittedName>
        <fullName evidence="11">Protocadherin-7-like</fullName>
    </submittedName>
</protein>
<keyword evidence="7" id="KW-0325">Glycoprotein</keyword>
<dbReference type="PANTHER" id="PTHR24028">
    <property type="entry name" value="CADHERIN-87A"/>
    <property type="match status" value="1"/>
</dbReference>
<evidence type="ECO:0000256" key="2">
    <source>
        <dbReference type="ARBA" id="ARBA00022692"/>
    </source>
</evidence>
<dbReference type="PRINTS" id="PR00205">
    <property type="entry name" value="CADHERIN"/>
</dbReference>
<dbReference type="SUPFAM" id="SSF49313">
    <property type="entry name" value="Cadherin-like"/>
    <property type="match status" value="4"/>
</dbReference>
<dbReference type="Gene3D" id="2.60.40.60">
    <property type="entry name" value="Cadherins"/>
    <property type="match status" value="4"/>
</dbReference>
<dbReference type="PANTHER" id="PTHR24028:SF328">
    <property type="entry name" value="CADHERIN-3"/>
    <property type="match status" value="1"/>
</dbReference>
<accession>A0ABM1C2P0</accession>
<feature type="domain" description="Cadherin" evidence="9">
    <location>
        <begin position="295"/>
        <end position="373"/>
    </location>
</feature>
<keyword evidence="5" id="KW-1133">Transmembrane helix</keyword>
<comment type="subcellular location">
    <subcellularLocation>
        <location evidence="1">Membrane</location>
        <topology evidence="1">Single-pass membrane protein</topology>
    </subcellularLocation>
</comment>
<evidence type="ECO:0000259" key="9">
    <source>
        <dbReference type="PROSITE" id="PS50268"/>
    </source>
</evidence>
<evidence type="ECO:0000313" key="10">
    <source>
        <dbReference type="Proteomes" id="UP000694941"/>
    </source>
</evidence>
<evidence type="ECO:0000256" key="4">
    <source>
        <dbReference type="ARBA" id="ARBA00022837"/>
    </source>
</evidence>
<dbReference type="CDD" id="cd11304">
    <property type="entry name" value="Cadherin_repeat"/>
    <property type="match status" value="4"/>
</dbReference>
<dbReference type="GeneID" id="106477083"/>
<evidence type="ECO:0000256" key="1">
    <source>
        <dbReference type="ARBA" id="ARBA00004167"/>
    </source>
</evidence>
<keyword evidence="6" id="KW-0472">Membrane</keyword>
<gene>
    <name evidence="11" type="primary">LOC106477083</name>
</gene>
<evidence type="ECO:0000256" key="8">
    <source>
        <dbReference type="PROSITE-ProRule" id="PRU00043"/>
    </source>
</evidence>
<reference evidence="11" key="1">
    <citation type="submission" date="2025-08" db="UniProtKB">
        <authorList>
            <consortium name="RefSeq"/>
        </authorList>
    </citation>
    <scope>IDENTIFICATION</scope>
    <source>
        <tissue evidence="11">Muscle</tissue>
    </source>
</reference>
<keyword evidence="3" id="KW-0677">Repeat</keyword>
<dbReference type="Pfam" id="PF00028">
    <property type="entry name" value="Cadherin"/>
    <property type="match status" value="3"/>
</dbReference>
<dbReference type="SMART" id="SM00112">
    <property type="entry name" value="CA"/>
    <property type="match status" value="3"/>
</dbReference>
<feature type="domain" description="Cadherin" evidence="9">
    <location>
        <begin position="183"/>
        <end position="299"/>
    </location>
</feature>
<dbReference type="Proteomes" id="UP000694941">
    <property type="component" value="Unplaced"/>
</dbReference>
<evidence type="ECO:0000256" key="7">
    <source>
        <dbReference type="ARBA" id="ARBA00023180"/>
    </source>
</evidence>
<dbReference type="PROSITE" id="PS50268">
    <property type="entry name" value="CADHERIN_2"/>
    <property type="match status" value="4"/>
</dbReference>
<keyword evidence="2" id="KW-0812">Transmembrane</keyword>
<sequence>MAKDPDVDTVLTFSIIRGNDEQKFVIDSRNGQVLTADVLDYEQRQSYDLLVQVSDGVNTAATPLSVKVVDINDRQPVFTHNYYNFSVVEEIRQNITIGSVLAIDSDSGKNAAVRYSILGSRASKVFRIDQRGNIFTQRSLDRETETKLEFLVVAFDGGLPQLSGTSTVMVYVEDINDNPPTFESDNYVVNVPEEREPPYKVFEIIAEDKDSGENAEMKYNIIGGNENNAFEIDEDSGIVYTADKLNYEDQSEHKLEIVARNTKPFQGPTAVNLANPVVQLIVRVQDINDGAVVFSQPSYQYGILENTPRAESIGFVNATNFGRSPQDQDITYWIGEGNDNDLFWVNPNTGMVILMDTLDADPPANQRLFNLKVCVS</sequence>
<name>A0ABM1C2P0_LIMPO</name>
<dbReference type="InterPro" id="IPR050174">
    <property type="entry name" value="Protocadherin/Cadherin-CA"/>
</dbReference>
<keyword evidence="10" id="KW-1185">Reference proteome</keyword>
<evidence type="ECO:0000256" key="3">
    <source>
        <dbReference type="ARBA" id="ARBA00022737"/>
    </source>
</evidence>
<keyword evidence="4 8" id="KW-0106">Calcium</keyword>
<dbReference type="InterPro" id="IPR020894">
    <property type="entry name" value="Cadherin_CS"/>
</dbReference>
<dbReference type="RefSeq" id="XP_013793137.2">
    <property type="nucleotide sequence ID" value="XM_013937683.2"/>
</dbReference>
<evidence type="ECO:0000256" key="5">
    <source>
        <dbReference type="ARBA" id="ARBA00022989"/>
    </source>
</evidence>
<dbReference type="InterPro" id="IPR002126">
    <property type="entry name" value="Cadherin-like_dom"/>
</dbReference>
<dbReference type="InterPro" id="IPR015919">
    <property type="entry name" value="Cadherin-like_sf"/>
</dbReference>
<evidence type="ECO:0000256" key="6">
    <source>
        <dbReference type="ARBA" id="ARBA00023136"/>
    </source>
</evidence>
<feature type="domain" description="Cadherin" evidence="9">
    <location>
        <begin position="2"/>
        <end position="78"/>
    </location>
</feature>
<dbReference type="PROSITE" id="PS00232">
    <property type="entry name" value="CADHERIN_1"/>
    <property type="match status" value="1"/>
</dbReference>